<accession>A0A9D7E471</accession>
<sequence>MQAIQNQPPRKLHPVMWVAAVSVIVFSLVGIGAVTGLIPTSNSQPAADKQATPLVPPQLATMPRAPAEQPAAAAPAVIEEYDQLSPAAAPKPAPLSQPITPPATRSAESTPVPRKAAKPEPMRAAQAPIENRAPAMPAAEPAPAPARVVCNQCGVVSSVRTIERKGEGSGVGAVGGAVAGGVIGHQMGGGRGRDVMTVVGAIAGGLGGHEVEKRVRKVVKHQVTVRFDDGTTRTFTYDRQPMFRNGDQVRLSNGALVIDNR</sequence>
<dbReference type="InterPro" id="IPR051407">
    <property type="entry name" value="Bact_OM_lipoprot/Surf_antigen"/>
</dbReference>
<evidence type="ECO:0000256" key="4">
    <source>
        <dbReference type="SAM" id="Phobius"/>
    </source>
</evidence>
<dbReference type="Proteomes" id="UP000807785">
    <property type="component" value="Unassembled WGS sequence"/>
</dbReference>
<feature type="compositionally biased region" description="Pro residues" evidence="3">
    <location>
        <begin position="89"/>
        <end position="101"/>
    </location>
</feature>
<comment type="subcellular location">
    <subcellularLocation>
        <location evidence="1">Membrane</location>
    </subcellularLocation>
</comment>
<evidence type="ECO:0000259" key="5">
    <source>
        <dbReference type="Pfam" id="PF05433"/>
    </source>
</evidence>
<evidence type="ECO:0000256" key="1">
    <source>
        <dbReference type="ARBA" id="ARBA00004370"/>
    </source>
</evidence>
<name>A0A9D7E471_9PROT</name>
<keyword evidence="4" id="KW-1133">Transmembrane helix</keyword>
<proteinExistence type="predicted"/>
<gene>
    <name evidence="6" type="ORF">IPH26_11100</name>
</gene>
<evidence type="ECO:0000256" key="3">
    <source>
        <dbReference type="SAM" id="MobiDB-lite"/>
    </source>
</evidence>
<dbReference type="PANTHER" id="PTHR35603">
    <property type="match status" value="1"/>
</dbReference>
<keyword evidence="4" id="KW-0812">Transmembrane</keyword>
<dbReference type="EMBL" id="JADJEV010000003">
    <property type="protein sequence ID" value="MBK6973458.1"/>
    <property type="molecule type" value="Genomic_DNA"/>
</dbReference>
<dbReference type="Pfam" id="PF05433">
    <property type="entry name" value="Rick_17kDa_Anti"/>
    <property type="match status" value="1"/>
</dbReference>
<dbReference type="PANTHER" id="PTHR35603:SF2">
    <property type="entry name" value="OUTER MEMBRANE LIPOPROTEIN"/>
    <property type="match status" value="1"/>
</dbReference>
<dbReference type="InterPro" id="IPR008816">
    <property type="entry name" value="Gly_zipper_2TM_dom"/>
</dbReference>
<feature type="domain" description="Glycine zipper 2TM" evidence="5">
    <location>
        <begin position="172"/>
        <end position="212"/>
    </location>
</feature>
<feature type="transmembrane region" description="Helical" evidence="4">
    <location>
        <begin position="12"/>
        <end position="38"/>
    </location>
</feature>
<feature type="region of interest" description="Disordered" evidence="3">
    <location>
        <begin position="85"/>
        <end position="124"/>
    </location>
</feature>
<evidence type="ECO:0000313" key="6">
    <source>
        <dbReference type="EMBL" id="MBK6973458.1"/>
    </source>
</evidence>
<dbReference type="AlphaFoldDB" id="A0A9D7E471"/>
<comment type="caution">
    <text evidence="6">The sequence shown here is derived from an EMBL/GenBank/DDBJ whole genome shotgun (WGS) entry which is preliminary data.</text>
</comment>
<organism evidence="6 7">
    <name type="scientific">Candidatus Methylophosphatis roskildensis</name>
    <dbReference type="NCBI Taxonomy" id="2899263"/>
    <lineage>
        <taxon>Bacteria</taxon>
        <taxon>Pseudomonadati</taxon>
        <taxon>Pseudomonadota</taxon>
        <taxon>Betaproteobacteria</taxon>
        <taxon>Nitrosomonadales</taxon>
        <taxon>Sterolibacteriaceae</taxon>
        <taxon>Candidatus Methylophosphatis</taxon>
    </lineage>
</organism>
<evidence type="ECO:0000313" key="7">
    <source>
        <dbReference type="Proteomes" id="UP000807785"/>
    </source>
</evidence>
<keyword evidence="2 4" id="KW-0472">Membrane</keyword>
<evidence type="ECO:0000256" key="2">
    <source>
        <dbReference type="ARBA" id="ARBA00023136"/>
    </source>
</evidence>
<protein>
    <submittedName>
        <fullName evidence="6">Glycine zipper 2TM domain-containing protein</fullName>
    </submittedName>
</protein>
<dbReference type="GO" id="GO:0019867">
    <property type="term" value="C:outer membrane"/>
    <property type="evidence" value="ECO:0007669"/>
    <property type="project" value="InterPro"/>
</dbReference>
<reference evidence="6" key="1">
    <citation type="submission" date="2020-10" db="EMBL/GenBank/DDBJ databases">
        <title>Connecting structure to function with the recovery of over 1000 high-quality activated sludge metagenome-assembled genomes encoding full-length rRNA genes using long-read sequencing.</title>
        <authorList>
            <person name="Singleton C.M."/>
            <person name="Petriglieri F."/>
            <person name="Kristensen J.M."/>
            <person name="Kirkegaard R.H."/>
            <person name="Michaelsen T.Y."/>
            <person name="Andersen M.H."/>
            <person name="Karst S.M."/>
            <person name="Dueholm M.S."/>
            <person name="Nielsen P.H."/>
            <person name="Albertsen M."/>
        </authorList>
    </citation>
    <scope>NUCLEOTIDE SEQUENCE</scope>
    <source>
        <strain evidence="6">Bjer_18-Q3-R1-45_BAT3C.347</strain>
    </source>
</reference>